<dbReference type="AlphaFoldDB" id="A0A3N4I4M0"/>
<reference evidence="2 3" key="1">
    <citation type="journal article" date="2018" name="Nat. Ecol. Evol.">
        <title>Pezizomycetes genomes reveal the molecular basis of ectomycorrhizal truffle lifestyle.</title>
        <authorList>
            <person name="Murat C."/>
            <person name="Payen T."/>
            <person name="Noel B."/>
            <person name="Kuo A."/>
            <person name="Morin E."/>
            <person name="Chen J."/>
            <person name="Kohler A."/>
            <person name="Krizsan K."/>
            <person name="Balestrini R."/>
            <person name="Da Silva C."/>
            <person name="Montanini B."/>
            <person name="Hainaut M."/>
            <person name="Levati E."/>
            <person name="Barry K.W."/>
            <person name="Belfiori B."/>
            <person name="Cichocki N."/>
            <person name="Clum A."/>
            <person name="Dockter R.B."/>
            <person name="Fauchery L."/>
            <person name="Guy J."/>
            <person name="Iotti M."/>
            <person name="Le Tacon F."/>
            <person name="Lindquist E.A."/>
            <person name="Lipzen A."/>
            <person name="Malagnac F."/>
            <person name="Mello A."/>
            <person name="Molinier V."/>
            <person name="Miyauchi S."/>
            <person name="Poulain J."/>
            <person name="Riccioni C."/>
            <person name="Rubini A."/>
            <person name="Sitrit Y."/>
            <person name="Splivallo R."/>
            <person name="Traeger S."/>
            <person name="Wang M."/>
            <person name="Zifcakova L."/>
            <person name="Wipf D."/>
            <person name="Zambonelli A."/>
            <person name="Paolocci F."/>
            <person name="Nowrousian M."/>
            <person name="Ottonello S."/>
            <person name="Baldrian P."/>
            <person name="Spatafora J.W."/>
            <person name="Henrissat B."/>
            <person name="Nagy L.G."/>
            <person name="Aury J.M."/>
            <person name="Wincker P."/>
            <person name="Grigoriev I.V."/>
            <person name="Bonfante P."/>
            <person name="Martin F.M."/>
        </authorList>
    </citation>
    <scope>NUCLEOTIDE SEQUENCE [LARGE SCALE GENOMIC DNA]</scope>
    <source>
        <strain evidence="2 3">RN42</strain>
    </source>
</reference>
<sequence>MAPPDHESAPSSSTFDPRAWKELVHPLNNIISILLSLSVPNDETATDKESEIPKEGYSSLCGQEQTMVADGLEKLKKQLDVAIQSTGVFRAASVAEAGERKTHVDVPEQQDNGTTATFSAASSAAGSGSNGVPFTEKAKDSVGLETDNLNETVWRQRASMLLDFLCYAQEEKKELRDKNASLRERIEDEKETVRNLKKELATERERAKKLEEEIAKLKKKETEHGDKTDARKTQLESMAKPGVNVWSERRHVSRAAKK</sequence>
<gene>
    <name evidence="2" type="ORF">BJ508DRAFT_376761</name>
</gene>
<feature type="compositionally biased region" description="Low complexity" evidence="1">
    <location>
        <begin position="113"/>
        <end position="127"/>
    </location>
</feature>
<feature type="region of interest" description="Disordered" evidence="1">
    <location>
        <begin position="96"/>
        <end position="139"/>
    </location>
</feature>
<accession>A0A3N4I4M0</accession>
<evidence type="ECO:0000313" key="2">
    <source>
        <dbReference type="EMBL" id="RPA81052.1"/>
    </source>
</evidence>
<feature type="compositionally biased region" description="Basic and acidic residues" evidence="1">
    <location>
        <begin position="97"/>
        <end position="106"/>
    </location>
</feature>
<organism evidence="2 3">
    <name type="scientific">Ascobolus immersus RN42</name>
    <dbReference type="NCBI Taxonomy" id="1160509"/>
    <lineage>
        <taxon>Eukaryota</taxon>
        <taxon>Fungi</taxon>
        <taxon>Dikarya</taxon>
        <taxon>Ascomycota</taxon>
        <taxon>Pezizomycotina</taxon>
        <taxon>Pezizomycetes</taxon>
        <taxon>Pezizales</taxon>
        <taxon>Ascobolaceae</taxon>
        <taxon>Ascobolus</taxon>
    </lineage>
</organism>
<evidence type="ECO:0000313" key="3">
    <source>
        <dbReference type="Proteomes" id="UP000275078"/>
    </source>
</evidence>
<feature type="region of interest" description="Disordered" evidence="1">
    <location>
        <begin position="217"/>
        <end position="258"/>
    </location>
</feature>
<protein>
    <submittedName>
        <fullName evidence="2">Uncharacterized protein</fullName>
    </submittedName>
</protein>
<evidence type="ECO:0000256" key="1">
    <source>
        <dbReference type="SAM" id="MobiDB-lite"/>
    </source>
</evidence>
<keyword evidence="3" id="KW-1185">Reference proteome</keyword>
<name>A0A3N4I4M0_ASCIM</name>
<dbReference type="EMBL" id="ML119683">
    <property type="protein sequence ID" value="RPA81052.1"/>
    <property type="molecule type" value="Genomic_DNA"/>
</dbReference>
<dbReference type="Proteomes" id="UP000275078">
    <property type="component" value="Unassembled WGS sequence"/>
</dbReference>
<proteinExistence type="predicted"/>
<feature type="compositionally biased region" description="Basic and acidic residues" evidence="1">
    <location>
        <begin position="217"/>
        <end position="234"/>
    </location>
</feature>